<evidence type="ECO:0000256" key="9">
    <source>
        <dbReference type="ARBA" id="ARBA00022519"/>
    </source>
</evidence>
<accession>A0ABS1WSY8</accession>
<evidence type="ECO:0000256" key="22">
    <source>
        <dbReference type="ARBA" id="ARBA00023268"/>
    </source>
</evidence>
<evidence type="ECO:0000256" key="11">
    <source>
        <dbReference type="ARBA" id="ARBA00022670"/>
    </source>
</evidence>
<dbReference type="RefSeq" id="WP_203166007.1">
    <property type="nucleotide sequence ID" value="NZ_JAEVLS010000001.1"/>
</dbReference>
<sequence>MRRYFKSPLRLILAGLLGVTGAGVLGMLGAYQYLRPGLPDVTTIKDIRLQVPLRVFSRDGRLIAQFGEQRRIPLSFEAIPSQMINAVLAAEDDRFFQHGGVDYPGLARAVLRHLLSGNKAEGGSTITMQLARGVFLSPEKSYRRKMVEIFTTFRIEQELTKQEILALYLNKMFLGQRAYGIGAAAEVYYGKSVDQLTLPEIAVIAGTFRLPSRDNPVANAELARQRRSYVLRRMREKEYITEEEYQAALKAPVESKLHGPAVEVEAPYVAEMARAELFNRLGPEAYTAGYEVVTTVDSRLQHAAVKALRGALLDYDQRHGYRGPAGRATLPSGAREKEWSQALEEYAVRGGLEPAIVVSTEEKSAVAFSRNVGRVNLGWSAISWARSPLPDGSVGPQLQRASDVLAVGDIIYIAQETSGNWRMVQIPEAQGAFVAVDPQDGAISALIGGFDYFASNYNRAVQAKRQPGSSFKPFLYSAALDHGFTPATIVNDAPLVIEDAALEGSWRPQNNSRSFGGPMRLREALVRSRNLVSIRVMNSIGPAYATQFIERFGFPENSLPRNLSLALGTAQVSPLEMASAYAVFANGGFRVEPYFIQRIIAADGKVEFEAQPKFACADCVQPTAETEGGTTNLLDAPITSSLTDETRWGGRTYLQEKSLAPQVISPQNDYLMTDMMMDVVKRGTAVRALQLKRGDLAGKTGTTNDRRDAWFCGYNSSLVGTAWVGFDQERSLGPGEEGSRTALPMWIYFMSEALKGVPEQRRTPPPGLVSMRISADTGLAARPGDPDAIFETFMAGHLPPQAELDTALPVGDSDEENKESDDSLF</sequence>
<dbReference type="InterPro" id="IPR036950">
    <property type="entry name" value="PBP_transglycosylase"/>
</dbReference>
<proteinExistence type="inferred from homology"/>
<keyword evidence="9" id="KW-0997">Cell inner membrane</keyword>
<dbReference type="Pfam" id="PF17092">
    <property type="entry name" value="PCB_OB"/>
    <property type="match status" value="1"/>
</dbReference>
<keyword evidence="20 28" id="KW-0472">Membrane</keyword>
<evidence type="ECO:0000256" key="7">
    <source>
        <dbReference type="ARBA" id="ARBA00018638"/>
    </source>
</evidence>
<evidence type="ECO:0000256" key="21">
    <source>
        <dbReference type="ARBA" id="ARBA00023251"/>
    </source>
</evidence>
<dbReference type="InterPro" id="IPR031376">
    <property type="entry name" value="PCB_OB"/>
</dbReference>
<comment type="similarity">
    <text evidence="4">In the C-terminal section; belongs to the transpeptidase family.</text>
</comment>
<evidence type="ECO:0000256" key="23">
    <source>
        <dbReference type="ARBA" id="ARBA00023316"/>
    </source>
</evidence>
<comment type="subcellular location">
    <subcellularLocation>
        <location evidence="2">Cell inner membrane</location>
        <topology evidence="2">Single-pass type II membrane protein</topology>
    </subcellularLocation>
</comment>
<dbReference type="EMBL" id="JAEVLS010000001">
    <property type="protein sequence ID" value="MBM0104063.1"/>
    <property type="molecule type" value="Genomic_DNA"/>
</dbReference>
<feature type="compositionally biased region" description="Acidic residues" evidence="27">
    <location>
        <begin position="812"/>
        <end position="825"/>
    </location>
</feature>
<evidence type="ECO:0000256" key="14">
    <source>
        <dbReference type="ARBA" id="ARBA00022692"/>
    </source>
</evidence>
<evidence type="ECO:0000256" key="24">
    <source>
        <dbReference type="ARBA" id="ARBA00034000"/>
    </source>
</evidence>
<evidence type="ECO:0000259" key="29">
    <source>
        <dbReference type="Pfam" id="PF00905"/>
    </source>
</evidence>
<comment type="similarity">
    <text evidence="5">In the N-terminal section; belongs to the glycosyltransferase 51 family.</text>
</comment>
<keyword evidence="15" id="KW-0378">Hydrolase</keyword>
<keyword evidence="16" id="KW-0133">Cell shape</keyword>
<evidence type="ECO:0000256" key="12">
    <source>
        <dbReference type="ARBA" id="ARBA00022676"/>
    </source>
</evidence>
<dbReference type="SUPFAM" id="SSF56601">
    <property type="entry name" value="beta-lactamase/transpeptidase-like"/>
    <property type="match status" value="1"/>
</dbReference>
<evidence type="ECO:0000256" key="2">
    <source>
        <dbReference type="ARBA" id="ARBA00004249"/>
    </source>
</evidence>
<protein>
    <recommendedName>
        <fullName evidence="7">Penicillin-binding protein 1A</fullName>
        <ecNumber evidence="25">2.4.99.28</ecNumber>
        <ecNumber evidence="6">3.4.16.4</ecNumber>
    </recommendedName>
</protein>
<evidence type="ECO:0000259" key="31">
    <source>
        <dbReference type="Pfam" id="PF17092"/>
    </source>
</evidence>
<evidence type="ECO:0000256" key="27">
    <source>
        <dbReference type="SAM" id="MobiDB-lite"/>
    </source>
</evidence>
<keyword evidence="33" id="KW-1185">Reference proteome</keyword>
<keyword evidence="21" id="KW-0046">Antibiotic resistance</keyword>
<keyword evidence="13" id="KW-0808">Transferase</keyword>
<dbReference type="Proteomes" id="UP000661077">
    <property type="component" value="Unassembled WGS sequence"/>
</dbReference>
<dbReference type="InterPro" id="IPR050396">
    <property type="entry name" value="Glycosyltr_51/Transpeptidase"/>
</dbReference>
<keyword evidence="17" id="KW-0735">Signal-anchor</keyword>
<dbReference type="PANTHER" id="PTHR32282:SF27">
    <property type="entry name" value="PENICILLIN-BINDING PROTEIN 1A"/>
    <property type="match status" value="1"/>
</dbReference>
<evidence type="ECO:0000256" key="16">
    <source>
        <dbReference type="ARBA" id="ARBA00022960"/>
    </source>
</evidence>
<dbReference type="InterPro" id="IPR001264">
    <property type="entry name" value="Glyco_trans_51"/>
</dbReference>
<dbReference type="Gene3D" id="1.10.3810.10">
    <property type="entry name" value="Biosynthetic peptidoglycan transglycosylase-like"/>
    <property type="match status" value="1"/>
</dbReference>
<dbReference type="EC" id="2.4.99.28" evidence="25"/>
<dbReference type="SUPFAM" id="SSF53955">
    <property type="entry name" value="Lysozyme-like"/>
    <property type="match status" value="1"/>
</dbReference>
<comment type="pathway">
    <text evidence="3">Cell wall biogenesis; peptidoglycan biosynthesis.</text>
</comment>
<evidence type="ECO:0000256" key="28">
    <source>
        <dbReference type="SAM" id="Phobius"/>
    </source>
</evidence>
<evidence type="ECO:0000256" key="4">
    <source>
        <dbReference type="ARBA" id="ARBA00007090"/>
    </source>
</evidence>
<dbReference type="NCBIfam" id="TIGR02074">
    <property type="entry name" value="PBP_1a_fam"/>
    <property type="match status" value="1"/>
</dbReference>
<dbReference type="Pfam" id="PF00905">
    <property type="entry name" value="Transpeptidase"/>
    <property type="match status" value="1"/>
</dbReference>
<evidence type="ECO:0000256" key="6">
    <source>
        <dbReference type="ARBA" id="ARBA00012448"/>
    </source>
</evidence>
<keyword evidence="8" id="KW-1003">Cell membrane</keyword>
<evidence type="ECO:0000259" key="30">
    <source>
        <dbReference type="Pfam" id="PF00912"/>
    </source>
</evidence>
<gene>
    <name evidence="32" type="ORF">JM946_04875</name>
</gene>
<evidence type="ECO:0000256" key="25">
    <source>
        <dbReference type="ARBA" id="ARBA00044770"/>
    </source>
</evidence>
<organism evidence="32 33">
    <name type="scientific">Steroidobacter gossypii</name>
    <dbReference type="NCBI Taxonomy" id="2805490"/>
    <lineage>
        <taxon>Bacteria</taxon>
        <taxon>Pseudomonadati</taxon>
        <taxon>Pseudomonadota</taxon>
        <taxon>Gammaproteobacteria</taxon>
        <taxon>Steroidobacterales</taxon>
        <taxon>Steroidobacteraceae</taxon>
        <taxon>Steroidobacter</taxon>
    </lineage>
</organism>
<keyword evidence="22" id="KW-0511">Multifunctional enzyme</keyword>
<dbReference type="InterPro" id="IPR023346">
    <property type="entry name" value="Lysozyme-like_dom_sf"/>
</dbReference>
<keyword evidence="23" id="KW-0961">Cell wall biogenesis/degradation</keyword>
<evidence type="ECO:0000256" key="18">
    <source>
        <dbReference type="ARBA" id="ARBA00022984"/>
    </source>
</evidence>
<evidence type="ECO:0000256" key="8">
    <source>
        <dbReference type="ARBA" id="ARBA00022475"/>
    </source>
</evidence>
<feature type="domain" description="Penicillin-binding protein OB-like" evidence="31">
    <location>
        <begin position="321"/>
        <end position="429"/>
    </location>
</feature>
<keyword evidence="11" id="KW-0645">Protease</keyword>
<keyword evidence="12" id="KW-0328">Glycosyltransferase</keyword>
<feature type="domain" description="Penicillin-binding protein transpeptidase" evidence="29">
    <location>
        <begin position="431"/>
        <end position="715"/>
    </location>
</feature>
<evidence type="ECO:0000256" key="17">
    <source>
        <dbReference type="ARBA" id="ARBA00022968"/>
    </source>
</evidence>
<comment type="catalytic activity">
    <reaction evidence="24">
        <text>Preferential cleavage: (Ac)2-L-Lys-D-Ala-|-D-Ala. Also transpeptidation of peptidyl-alanyl moieties that are N-acyl substituents of D-alanine.</text>
        <dbReference type="EC" id="3.4.16.4"/>
    </reaction>
</comment>
<comment type="catalytic activity">
    <reaction evidence="26">
        <text>[GlcNAc-(1-&gt;4)-Mur2Ac(oyl-L-Ala-gamma-D-Glu-L-Lys-D-Ala-D-Ala)](n)-di-trans,octa-cis-undecaprenyl diphosphate + beta-D-GlcNAc-(1-&gt;4)-Mur2Ac(oyl-L-Ala-gamma-D-Glu-L-Lys-D-Ala-D-Ala)-di-trans,octa-cis-undecaprenyl diphosphate = [GlcNAc-(1-&gt;4)-Mur2Ac(oyl-L-Ala-gamma-D-Glu-L-Lys-D-Ala-D-Ala)](n+1)-di-trans,octa-cis-undecaprenyl diphosphate + di-trans,octa-cis-undecaprenyl diphosphate + H(+)</text>
        <dbReference type="Rhea" id="RHEA:23708"/>
        <dbReference type="Rhea" id="RHEA-COMP:9602"/>
        <dbReference type="Rhea" id="RHEA-COMP:9603"/>
        <dbReference type="ChEBI" id="CHEBI:15378"/>
        <dbReference type="ChEBI" id="CHEBI:58405"/>
        <dbReference type="ChEBI" id="CHEBI:60033"/>
        <dbReference type="ChEBI" id="CHEBI:78435"/>
        <dbReference type="EC" id="2.4.99.28"/>
    </reaction>
</comment>
<dbReference type="EC" id="3.4.16.4" evidence="6"/>
<evidence type="ECO:0000256" key="15">
    <source>
        <dbReference type="ARBA" id="ARBA00022801"/>
    </source>
</evidence>
<dbReference type="Pfam" id="PF00912">
    <property type="entry name" value="Transgly"/>
    <property type="match status" value="1"/>
</dbReference>
<keyword evidence="14 28" id="KW-0812">Transmembrane</keyword>
<evidence type="ECO:0000256" key="13">
    <source>
        <dbReference type="ARBA" id="ARBA00022679"/>
    </source>
</evidence>
<reference evidence="32 33" key="1">
    <citation type="journal article" date="2021" name="Int. J. Syst. Evol. Microbiol.">
        <title>Steroidobacter gossypii sp. nov., isolated from soil of cotton cropping field.</title>
        <authorList>
            <person name="Huang R."/>
            <person name="Yang S."/>
            <person name="Zhen C."/>
            <person name="Liu W."/>
        </authorList>
    </citation>
    <scope>NUCLEOTIDE SEQUENCE [LARGE SCALE GENOMIC DNA]</scope>
    <source>
        <strain evidence="32 33">S1-65</strain>
    </source>
</reference>
<evidence type="ECO:0000256" key="20">
    <source>
        <dbReference type="ARBA" id="ARBA00023136"/>
    </source>
</evidence>
<keyword evidence="18" id="KW-0573">Peptidoglycan synthesis</keyword>
<comment type="caution">
    <text evidence="32">The sequence shown here is derived from an EMBL/GenBank/DDBJ whole genome shotgun (WGS) entry which is preliminary data.</text>
</comment>
<keyword evidence="19 28" id="KW-1133">Transmembrane helix</keyword>
<evidence type="ECO:0000256" key="19">
    <source>
        <dbReference type="ARBA" id="ARBA00022989"/>
    </source>
</evidence>
<feature type="transmembrane region" description="Helical" evidence="28">
    <location>
        <begin position="12"/>
        <end position="34"/>
    </location>
</feature>
<evidence type="ECO:0000256" key="26">
    <source>
        <dbReference type="ARBA" id="ARBA00049902"/>
    </source>
</evidence>
<evidence type="ECO:0000313" key="32">
    <source>
        <dbReference type="EMBL" id="MBM0104063.1"/>
    </source>
</evidence>
<evidence type="ECO:0000256" key="1">
    <source>
        <dbReference type="ARBA" id="ARBA00002624"/>
    </source>
</evidence>
<evidence type="ECO:0000256" key="5">
    <source>
        <dbReference type="ARBA" id="ARBA00007739"/>
    </source>
</evidence>
<feature type="region of interest" description="Disordered" evidence="27">
    <location>
        <begin position="801"/>
        <end position="825"/>
    </location>
</feature>
<dbReference type="Gene3D" id="3.40.710.10">
    <property type="entry name" value="DD-peptidase/beta-lactamase superfamily"/>
    <property type="match status" value="2"/>
</dbReference>
<name>A0ABS1WSY8_9GAMM</name>
<dbReference type="PANTHER" id="PTHR32282">
    <property type="entry name" value="BINDING PROTEIN TRANSPEPTIDASE, PUTATIVE-RELATED"/>
    <property type="match status" value="1"/>
</dbReference>
<dbReference type="InterPro" id="IPR001460">
    <property type="entry name" value="PCN-bd_Tpept"/>
</dbReference>
<feature type="domain" description="Glycosyl transferase family 51" evidence="30">
    <location>
        <begin position="60"/>
        <end position="234"/>
    </location>
</feature>
<evidence type="ECO:0000256" key="3">
    <source>
        <dbReference type="ARBA" id="ARBA00004752"/>
    </source>
</evidence>
<evidence type="ECO:0000256" key="10">
    <source>
        <dbReference type="ARBA" id="ARBA00022645"/>
    </source>
</evidence>
<comment type="function">
    <text evidence="1">Cell wall formation. Synthesis of cross-linked peptidoglycan from the lipid intermediates. The enzyme has a penicillin-insensitive transglycosylase N-terminal domain (formation of linear glycan strands) and a penicillin-sensitive transpeptidase C-terminal domain (cross-linking of the peptide subunits).</text>
</comment>
<dbReference type="InterPro" id="IPR012338">
    <property type="entry name" value="Beta-lactam/transpept-like"/>
</dbReference>
<evidence type="ECO:0000313" key="33">
    <source>
        <dbReference type="Proteomes" id="UP000661077"/>
    </source>
</evidence>
<keyword evidence="10" id="KW-0121">Carboxypeptidase</keyword>